<dbReference type="eggNOG" id="COG0304">
    <property type="taxonomic scope" value="Bacteria"/>
</dbReference>
<comment type="similarity">
    <text evidence="1 4">Belongs to the thiolase-like superfamily. Beta-ketoacyl-ACP synthases family.</text>
</comment>
<dbReference type="SUPFAM" id="SSF53901">
    <property type="entry name" value="Thiolase-like"/>
    <property type="match status" value="2"/>
</dbReference>
<sequence length="410" mass="42383">MSRTVVTGIGVIAPTGLTLPEHWSATLRGENRIDRISLFDPERYPSRLAGEVRGFVPAERVPGRLVPQTDRMTRFAIAAADGAFADAAVDTTGLSPLEMGVVTANSSGGFDFGQRELQNLHANSPKHVSAYMSFAWFYAVNSGQLSIRHNLRGPAGVLVAEQAGGLAAVAQARRRVRAGTRVVLTGGVDSPLCPYGLAALMAGGRLSTRDDPRTAYLPFDADAAGQVPGEGGALLVVEEAEAARARGARVYGQIAGYGATFDPRPGSGRPPNLRRAIEVALDDAEAAPADIGVVFADAAAVPELDRVEADALAAVFGPRGVPVTAPKAGTGRLSSGAAPLDLVGALLTLREGSIPPTANTTVDPGYGIDLVVGAPRPVEATAALVVARGVGGFNTAMVVRTESRTGRNPR</sequence>
<dbReference type="EMBL" id="AYXG01000048">
    <property type="protein sequence ID" value="EWC63332.1"/>
    <property type="molecule type" value="Genomic_DNA"/>
</dbReference>
<dbReference type="PATRIC" id="fig|909613.9.peg.1344"/>
<dbReference type="InterPro" id="IPR014030">
    <property type="entry name" value="Ketoacyl_synth_N"/>
</dbReference>
<dbReference type="Proteomes" id="UP000019277">
    <property type="component" value="Unassembled WGS sequence"/>
</dbReference>
<organism evidence="6 7">
    <name type="scientific">Actinokineospora spheciospongiae</name>
    <dbReference type="NCBI Taxonomy" id="909613"/>
    <lineage>
        <taxon>Bacteria</taxon>
        <taxon>Bacillati</taxon>
        <taxon>Actinomycetota</taxon>
        <taxon>Actinomycetes</taxon>
        <taxon>Pseudonocardiales</taxon>
        <taxon>Pseudonocardiaceae</taxon>
        <taxon>Actinokineospora</taxon>
    </lineage>
</organism>
<proteinExistence type="inferred from homology"/>
<dbReference type="Gene3D" id="3.40.47.10">
    <property type="match status" value="2"/>
</dbReference>
<keyword evidence="7" id="KW-1185">Reference proteome</keyword>
<evidence type="ECO:0000256" key="1">
    <source>
        <dbReference type="ARBA" id="ARBA00008467"/>
    </source>
</evidence>
<evidence type="ECO:0000256" key="3">
    <source>
        <dbReference type="ARBA" id="ARBA00023315"/>
    </source>
</evidence>
<dbReference type="InterPro" id="IPR000794">
    <property type="entry name" value="Beta-ketoacyl_synthase"/>
</dbReference>
<dbReference type="OrthoDB" id="416758at2"/>
<protein>
    <submittedName>
        <fullName evidence="6">Polyketide chain length factor WhiE-CLF</fullName>
    </submittedName>
</protein>
<comment type="caution">
    <text evidence="6">The sequence shown here is derived from an EMBL/GenBank/DDBJ whole genome shotgun (WGS) entry which is preliminary data.</text>
</comment>
<dbReference type="STRING" id="909613.UO65_1330"/>
<dbReference type="AlphaFoldDB" id="W7J2P2"/>
<feature type="domain" description="Ketosynthase family 3 (KS3)" evidence="5">
    <location>
        <begin position="1"/>
        <end position="401"/>
    </location>
</feature>
<dbReference type="Pfam" id="PF02801">
    <property type="entry name" value="Ketoacyl-synt_C"/>
    <property type="match status" value="1"/>
</dbReference>
<evidence type="ECO:0000313" key="7">
    <source>
        <dbReference type="Proteomes" id="UP000019277"/>
    </source>
</evidence>
<dbReference type="PANTHER" id="PTHR11712:SF322">
    <property type="entry name" value="POLYKETIDE BETA-KETOACYL SYNTHASE 2-RELATED"/>
    <property type="match status" value="1"/>
</dbReference>
<dbReference type="PROSITE" id="PS52004">
    <property type="entry name" value="KS3_2"/>
    <property type="match status" value="1"/>
</dbReference>
<dbReference type="InterPro" id="IPR014031">
    <property type="entry name" value="Ketoacyl_synth_C"/>
</dbReference>
<reference evidence="6 7" key="1">
    <citation type="journal article" date="2014" name="Genome Announc.">
        <title>Draft Genome Sequence of the Antitrypanosomally Active Sponge-Associated Bacterium Actinokineospora sp. Strain EG49.</title>
        <authorList>
            <person name="Harjes J."/>
            <person name="Ryu T."/>
            <person name="Abdelmohsen U.R."/>
            <person name="Moitinho-Silva L."/>
            <person name="Horn H."/>
            <person name="Ravasi T."/>
            <person name="Hentschel U."/>
        </authorList>
    </citation>
    <scope>NUCLEOTIDE SEQUENCE [LARGE SCALE GENOMIC DNA]</scope>
    <source>
        <strain evidence="6 7">EG49</strain>
    </source>
</reference>
<dbReference type="GO" id="GO:0006633">
    <property type="term" value="P:fatty acid biosynthetic process"/>
    <property type="evidence" value="ECO:0007669"/>
    <property type="project" value="TreeGrafter"/>
</dbReference>
<keyword evidence="3" id="KW-0012">Acyltransferase</keyword>
<dbReference type="InterPro" id="IPR016039">
    <property type="entry name" value="Thiolase-like"/>
</dbReference>
<evidence type="ECO:0000259" key="5">
    <source>
        <dbReference type="PROSITE" id="PS52004"/>
    </source>
</evidence>
<dbReference type="InterPro" id="IPR020841">
    <property type="entry name" value="PKS_Beta-ketoAc_synthase_dom"/>
</dbReference>
<evidence type="ECO:0000313" key="6">
    <source>
        <dbReference type="EMBL" id="EWC63332.1"/>
    </source>
</evidence>
<dbReference type="CDD" id="cd00832">
    <property type="entry name" value="CLF"/>
    <property type="match status" value="1"/>
</dbReference>
<dbReference type="RefSeq" id="WP_035279749.1">
    <property type="nucleotide sequence ID" value="NZ_AYXG01000048.1"/>
</dbReference>
<gene>
    <name evidence="6" type="ORF">UO65_1330</name>
</gene>
<keyword evidence="2 4" id="KW-0808">Transferase</keyword>
<dbReference type="GO" id="GO:0004315">
    <property type="term" value="F:3-oxoacyl-[acyl-carrier-protein] synthase activity"/>
    <property type="evidence" value="ECO:0007669"/>
    <property type="project" value="TreeGrafter"/>
</dbReference>
<accession>W7J2P2</accession>
<dbReference type="PANTHER" id="PTHR11712">
    <property type="entry name" value="POLYKETIDE SYNTHASE-RELATED"/>
    <property type="match status" value="1"/>
</dbReference>
<name>W7J2P2_9PSEU</name>
<dbReference type="Pfam" id="PF00109">
    <property type="entry name" value="ketoacyl-synt"/>
    <property type="match status" value="1"/>
</dbReference>
<evidence type="ECO:0000256" key="4">
    <source>
        <dbReference type="RuleBase" id="RU003694"/>
    </source>
</evidence>
<evidence type="ECO:0000256" key="2">
    <source>
        <dbReference type="ARBA" id="ARBA00022679"/>
    </source>
</evidence>